<comment type="cofactor">
    <cofactor evidence="7">
        <name>Mg(2+)</name>
        <dbReference type="ChEBI" id="CHEBI:18420"/>
    </cofactor>
    <text evidence="7">Divalent metal ions. Mg(2+) is the most effective.</text>
</comment>
<dbReference type="GO" id="GO:0016791">
    <property type="term" value="F:phosphatase activity"/>
    <property type="evidence" value="ECO:0007669"/>
    <property type="project" value="TreeGrafter"/>
</dbReference>
<evidence type="ECO:0000256" key="3">
    <source>
        <dbReference type="ARBA" id="ARBA00022801"/>
    </source>
</evidence>
<sequence length="282" mass="30935">MKRGFLIDMDGVIYRSSQLIPGAVEFIKLLQKRRIPFLFLTNNSQRTRRDVAMKLNRMGMPVDASHIFTCAMATARYLAHQKPHGTAYVIGEGGLLNALHENGYAIVDKSPDYVVVGEGRTLSFEMLESAVQMVIDGAKLIATNLDPNCPTQHGTRPGCGAIVSLIEAATGLKAFSLGKPSPVMMRAARKELGMATSETIMIGDTMDTDILGGVQMGYRTVLVMTGTTCQEDLAKFAFQPDLVVDSIADLCDHDELLDELVPTFNREDDTPHDMREWIAAHS</sequence>
<keyword evidence="4 7" id="KW-0460">Magnesium</keyword>
<evidence type="ECO:0000313" key="8">
    <source>
        <dbReference type="EMBL" id="TWU00166.1"/>
    </source>
</evidence>
<dbReference type="Gene3D" id="3.40.50.1000">
    <property type="entry name" value="HAD superfamily/HAD-like"/>
    <property type="match status" value="2"/>
</dbReference>
<dbReference type="AlphaFoldDB" id="A0A5C6AM18"/>
<dbReference type="Pfam" id="PF13344">
    <property type="entry name" value="Hydrolase_6"/>
    <property type="match status" value="1"/>
</dbReference>
<keyword evidence="3 8" id="KW-0378">Hydrolase</keyword>
<evidence type="ECO:0000256" key="4">
    <source>
        <dbReference type="ARBA" id="ARBA00022842"/>
    </source>
</evidence>
<gene>
    <name evidence="8" type="primary">yutF</name>
    <name evidence="8" type="ORF">Pla108_11110</name>
</gene>
<dbReference type="InterPro" id="IPR006354">
    <property type="entry name" value="HAD-SF_hydro_IIA_hyp1"/>
</dbReference>
<keyword evidence="9" id="KW-1185">Reference proteome</keyword>
<dbReference type="InterPro" id="IPR023214">
    <property type="entry name" value="HAD_sf"/>
</dbReference>
<dbReference type="InterPro" id="IPR036412">
    <property type="entry name" value="HAD-like_sf"/>
</dbReference>
<dbReference type="NCBIfam" id="TIGR01457">
    <property type="entry name" value="HAD-SF-IIA-hyp2"/>
    <property type="match status" value="1"/>
</dbReference>
<proteinExistence type="inferred from homology"/>
<dbReference type="SFLD" id="SFLDS00003">
    <property type="entry name" value="Haloacid_Dehalogenase"/>
    <property type="match status" value="1"/>
</dbReference>
<dbReference type="Pfam" id="PF13242">
    <property type="entry name" value="Hydrolase_like"/>
    <property type="match status" value="1"/>
</dbReference>
<evidence type="ECO:0000256" key="6">
    <source>
        <dbReference type="PIRSR" id="PIRSR000915-2"/>
    </source>
</evidence>
<dbReference type="PIRSF" id="PIRSF000915">
    <property type="entry name" value="PGP-type_phosphatase"/>
    <property type="match status" value="1"/>
</dbReference>
<evidence type="ECO:0000256" key="5">
    <source>
        <dbReference type="PIRSR" id="PIRSR000915-1"/>
    </source>
</evidence>
<reference evidence="8 9" key="1">
    <citation type="submission" date="2019-02" db="EMBL/GenBank/DDBJ databases">
        <title>Deep-cultivation of Planctomycetes and their phenomic and genomic characterization uncovers novel biology.</title>
        <authorList>
            <person name="Wiegand S."/>
            <person name="Jogler M."/>
            <person name="Boedeker C."/>
            <person name="Pinto D."/>
            <person name="Vollmers J."/>
            <person name="Rivas-Marin E."/>
            <person name="Kohn T."/>
            <person name="Peeters S.H."/>
            <person name="Heuer A."/>
            <person name="Rast P."/>
            <person name="Oberbeckmann S."/>
            <person name="Bunk B."/>
            <person name="Jeske O."/>
            <person name="Meyerdierks A."/>
            <person name="Storesund J.E."/>
            <person name="Kallscheuer N."/>
            <person name="Luecker S."/>
            <person name="Lage O.M."/>
            <person name="Pohl T."/>
            <person name="Merkel B.J."/>
            <person name="Hornburger P."/>
            <person name="Mueller R.-W."/>
            <person name="Bruemmer F."/>
            <person name="Labrenz M."/>
            <person name="Spormann A.M."/>
            <person name="Op Den Camp H."/>
            <person name="Overmann J."/>
            <person name="Amann R."/>
            <person name="Jetten M.S.M."/>
            <person name="Mascher T."/>
            <person name="Medema M.H."/>
            <person name="Devos D.P."/>
            <person name="Kaster A.-K."/>
            <person name="Ovreas L."/>
            <person name="Rohde M."/>
            <person name="Galperin M.Y."/>
            <person name="Jogler C."/>
        </authorList>
    </citation>
    <scope>NUCLEOTIDE SEQUENCE [LARGE SCALE GENOMIC DNA]</scope>
    <source>
        <strain evidence="8 9">Pla108</strain>
    </source>
</reference>
<feature type="binding site" evidence="7">
    <location>
        <position position="204"/>
    </location>
    <ligand>
        <name>Mg(2+)</name>
        <dbReference type="ChEBI" id="CHEBI:18420"/>
    </ligand>
</feature>
<dbReference type="OrthoDB" id="9810449at2"/>
<dbReference type="InterPro" id="IPR006357">
    <property type="entry name" value="HAD-SF_hydro_IIA"/>
</dbReference>
<accession>A0A5C6AM18</accession>
<comment type="similarity">
    <text evidence="1">Belongs to the HAD-like hydrolase superfamily. NagD family.</text>
</comment>
<evidence type="ECO:0000313" key="9">
    <source>
        <dbReference type="Proteomes" id="UP000317421"/>
    </source>
</evidence>
<dbReference type="SFLD" id="SFLDG01139">
    <property type="entry name" value="C2.A:_Pyridoxal_Phosphate_Phos"/>
    <property type="match status" value="1"/>
</dbReference>
<evidence type="ECO:0000256" key="2">
    <source>
        <dbReference type="ARBA" id="ARBA00022723"/>
    </source>
</evidence>
<dbReference type="CDD" id="cd07530">
    <property type="entry name" value="HAD_Pase_UmpH-like"/>
    <property type="match status" value="1"/>
</dbReference>
<dbReference type="EC" id="3.-.-.-" evidence="8"/>
<organism evidence="8 9">
    <name type="scientific">Botrimarina colliarenosi</name>
    <dbReference type="NCBI Taxonomy" id="2528001"/>
    <lineage>
        <taxon>Bacteria</taxon>
        <taxon>Pseudomonadati</taxon>
        <taxon>Planctomycetota</taxon>
        <taxon>Planctomycetia</taxon>
        <taxon>Pirellulales</taxon>
        <taxon>Lacipirellulaceae</taxon>
        <taxon>Botrimarina</taxon>
    </lineage>
</organism>
<feature type="binding site" evidence="7">
    <location>
        <position position="10"/>
    </location>
    <ligand>
        <name>Mg(2+)</name>
        <dbReference type="ChEBI" id="CHEBI:18420"/>
    </ligand>
</feature>
<comment type="caution">
    <text evidence="8">The sequence shown here is derived from an EMBL/GenBank/DDBJ whole genome shotgun (WGS) entry which is preliminary data.</text>
</comment>
<protein>
    <submittedName>
        <fullName evidence="8">Putative hydrolase YutF</fullName>
        <ecNumber evidence="8">3.-.-.-</ecNumber>
    </submittedName>
</protein>
<dbReference type="Proteomes" id="UP000317421">
    <property type="component" value="Unassembled WGS sequence"/>
</dbReference>
<dbReference type="GO" id="GO:0046872">
    <property type="term" value="F:metal ion binding"/>
    <property type="evidence" value="ECO:0007669"/>
    <property type="project" value="UniProtKB-KW"/>
</dbReference>
<keyword evidence="2 7" id="KW-0479">Metal-binding</keyword>
<feature type="binding site" evidence="7">
    <location>
        <position position="8"/>
    </location>
    <ligand>
        <name>Mg(2+)</name>
        <dbReference type="ChEBI" id="CHEBI:18420"/>
    </ligand>
</feature>
<dbReference type="EMBL" id="SJPR01000001">
    <property type="protein sequence ID" value="TWU00166.1"/>
    <property type="molecule type" value="Genomic_DNA"/>
</dbReference>
<feature type="active site" description="Proton donor" evidence="5">
    <location>
        <position position="10"/>
    </location>
</feature>
<feature type="active site" description="Nucleophile" evidence="5">
    <location>
        <position position="8"/>
    </location>
</feature>
<name>A0A5C6AM18_9BACT</name>
<dbReference type="PANTHER" id="PTHR19288:SF46">
    <property type="entry name" value="HALOACID DEHALOGENASE-LIKE HYDROLASE DOMAIN-CONTAINING PROTEIN 2"/>
    <property type="match status" value="1"/>
</dbReference>
<dbReference type="GO" id="GO:0005737">
    <property type="term" value="C:cytoplasm"/>
    <property type="evidence" value="ECO:0007669"/>
    <property type="project" value="TreeGrafter"/>
</dbReference>
<dbReference type="RefSeq" id="WP_146443787.1">
    <property type="nucleotide sequence ID" value="NZ_SJPR01000001.1"/>
</dbReference>
<dbReference type="NCBIfam" id="TIGR01460">
    <property type="entry name" value="HAD-SF-IIA"/>
    <property type="match status" value="1"/>
</dbReference>
<evidence type="ECO:0000256" key="1">
    <source>
        <dbReference type="ARBA" id="ARBA00006696"/>
    </source>
</evidence>
<feature type="binding site" evidence="6">
    <location>
        <position position="179"/>
    </location>
    <ligand>
        <name>substrate</name>
    </ligand>
</feature>
<dbReference type="SUPFAM" id="SSF56784">
    <property type="entry name" value="HAD-like"/>
    <property type="match status" value="1"/>
</dbReference>
<dbReference type="PANTHER" id="PTHR19288">
    <property type="entry name" value="4-NITROPHENYLPHOSPHATASE-RELATED"/>
    <property type="match status" value="1"/>
</dbReference>
<evidence type="ECO:0000256" key="7">
    <source>
        <dbReference type="PIRSR" id="PIRSR000915-3"/>
    </source>
</evidence>